<dbReference type="GO" id="GO:0046872">
    <property type="term" value="F:metal ion binding"/>
    <property type="evidence" value="ECO:0007669"/>
    <property type="project" value="UniProtKB-KW"/>
</dbReference>
<dbReference type="InterPro" id="IPR012334">
    <property type="entry name" value="Pectin_lyas_fold"/>
</dbReference>
<name>A0A150R513_SORCE</name>
<dbReference type="InterPro" id="IPR052063">
    <property type="entry name" value="Polysaccharide_Lyase_1"/>
</dbReference>
<evidence type="ECO:0000313" key="5">
    <source>
        <dbReference type="Proteomes" id="UP000075635"/>
    </source>
</evidence>
<proteinExistence type="predicted"/>
<comment type="caution">
    <text evidence="4">The sequence shown here is derived from an EMBL/GenBank/DDBJ whole genome shotgun (WGS) entry which is preliminary data.</text>
</comment>
<sequence>MDLDISGRPTREVTELGYVAWPVTSGASISKTIEGITFTFAKAGANGSELAASWQKAAVQAPNYARLVGDGLTVSDGNSGSQIRLTLKGLPAGQHSLLAWHNITGGMTAGEVSVQVDGATKVSGLSQSSGALSNAAAPTSYVTFTAQAGKEVAILFSSTASLLINGFELDTPNIADQATSPTPTDGDEHVDADAGEIELGWKASREAVSHDVYLGVDPNVVQSATHGSPEFRGNQTGTTFRGSGLNSIDRYYWRVDEVDSENRATRGNVWYFRPRHVAFPGAEGHGRFAIGGRGGVVVRVTNLNDSGPGSFRDAIETDRGPRTIVFDVSGVIRLASRLTLTQKYVTVAGQTAPGKGIVLRAAPFGLSGVSDAVVRHVRVRLGHGETFDGMGMSGSDHSIIDHSSISWTIDEGFSSRNGKNITLQRTLISECLNIAGHSNYPEGTKHGYAASIGGDIGSFHHNLLAHCEGRNWSLAGGLDANGYFAGRLDIFNNVVYNWGGRTTDGGSHEVNFVNNYYRPGPASKVFSALKADYDNFPGTQQYYCKGNVMPGRFDEDAQDKACVQGNGTPQGYSPWVDEPWFPSYAEVHSARDAFKNVLSDVGNTLPVLDDHDSRVVKETLDGTTTYKGSISGVAGLPDRESDVGGYEDYPSETRAERWDSDGDGLPDWWEIDAGLTPSSPRGDFTEANTDLEGDGYTELEEYLAFMAAPRFLAGVGESVSVDLGELFVGFTKSPTYTAPAAENGQVSISGKTATFTPDACGHARFSLKVTDGDGSSMTRGVFVFADRGGAACP</sequence>
<dbReference type="InterPro" id="IPR011050">
    <property type="entry name" value="Pectin_lyase_fold/virulence"/>
</dbReference>
<evidence type="ECO:0000313" key="4">
    <source>
        <dbReference type="EMBL" id="KYF75221.1"/>
    </source>
</evidence>
<dbReference type="Proteomes" id="UP000075635">
    <property type="component" value="Unassembled WGS sequence"/>
</dbReference>
<dbReference type="AlphaFoldDB" id="A0A150R513"/>
<dbReference type="PANTHER" id="PTHR42970:SF1">
    <property type="entry name" value="PECTATE LYASE C-RELATED"/>
    <property type="match status" value="1"/>
</dbReference>
<evidence type="ECO:0000256" key="2">
    <source>
        <dbReference type="ARBA" id="ARBA00023180"/>
    </source>
</evidence>
<reference evidence="4 5" key="1">
    <citation type="submission" date="2014-02" db="EMBL/GenBank/DDBJ databases">
        <title>The small core and large imbalanced accessory genome model reveals a collaborative survival strategy of Sorangium cellulosum strains in nature.</title>
        <authorList>
            <person name="Han K."/>
            <person name="Peng R."/>
            <person name="Blom J."/>
            <person name="Li Y.-Z."/>
        </authorList>
    </citation>
    <scope>NUCLEOTIDE SEQUENCE [LARGE SCALE GENOMIC DNA]</scope>
    <source>
        <strain evidence="4 5">So0011-07</strain>
    </source>
</reference>
<dbReference type="Gene3D" id="2.160.20.10">
    <property type="entry name" value="Single-stranded right-handed beta-helix, Pectin lyase-like"/>
    <property type="match status" value="1"/>
</dbReference>
<keyword evidence="1" id="KW-0479">Metal-binding</keyword>
<feature type="region of interest" description="Disordered" evidence="3">
    <location>
        <begin position="631"/>
        <end position="663"/>
    </location>
</feature>
<evidence type="ECO:0000256" key="1">
    <source>
        <dbReference type="ARBA" id="ARBA00022723"/>
    </source>
</evidence>
<evidence type="ECO:0000256" key="3">
    <source>
        <dbReference type="SAM" id="MobiDB-lite"/>
    </source>
</evidence>
<gene>
    <name evidence="4" type="ORF">BE17_02910</name>
</gene>
<accession>A0A150R513</accession>
<dbReference type="EMBL" id="JEMB01003144">
    <property type="protein sequence ID" value="KYF75221.1"/>
    <property type="molecule type" value="Genomic_DNA"/>
</dbReference>
<feature type="compositionally biased region" description="Basic and acidic residues" evidence="3">
    <location>
        <begin position="651"/>
        <end position="660"/>
    </location>
</feature>
<protein>
    <recommendedName>
        <fullName evidence="6">Pectate lyase</fullName>
    </recommendedName>
</protein>
<keyword evidence="2" id="KW-0325">Glycoprotein</keyword>
<dbReference type="PANTHER" id="PTHR42970">
    <property type="entry name" value="PECTATE LYASE C-RELATED"/>
    <property type="match status" value="1"/>
</dbReference>
<organism evidence="4 5">
    <name type="scientific">Sorangium cellulosum</name>
    <name type="common">Polyangium cellulosum</name>
    <dbReference type="NCBI Taxonomy" id="56"/>
    <lineage>
        <taxon>Bacteria</taxon>
        <taxon>Pseudomonadati</taxon>
        <taxon>Myxococcota</taxon>
        <taxon>Polyangia</taxon>
        <taxon>Polyangiales</taxon>
        <taxon>Polyangiaceae</taxon>
        <taxon>Sorangium</taxon>
    </lineage>
</organism>
<evidence type="ECO:0008006" key="6">
    <source>
        <dbReference type="Google" id="ProtNLM"/>
    </source>
</evidence>
<dbReference type="SUPFAM" id="SSF51126">
    <property type="entry name" value="Pectin lyase-like"/>
    <property type="match status" value="1"/>
</dbReference>